<sequence length="347" mass="39375">MTDQVLFSVNKNGVATITLNRPKALNSISYEMIGPMTQKLKEWEIDDHIHLVIIKGAGTKGLCAGGDIKTLYEARLDDSSLQKAERFFEDEFQLDLLVYQFSKPIVACLDGFVMGGGIGLTYGASHRIVTERTKWAMPEMNIGFFPDVGSAYFLNKAPGFIGRYLALTASVITAPDVLHINAADSYLTSENLNAFLNHMEQIDWHTKDIHTTLTELINDYSELPINESELSSFQTEINKHFSFHTVEEIIHSLEEDESPFATQTRATMLSKSPFSLKTTLKQLIDGKEKPLEECFATDLMLAKNFLRHEDFFEGIRSVVIDKDQNPQYKYKHLEDVSDEDVNNFFHR</sequence>
<reference evidence="1" key="1">
    <citation type="submission" date="2022-05" db="EMBL/GenBank/DDBJ databases">
        <title>Comparative Genomics of Spacecraft Associated Microbes.</title>
        <authorList>
            <person name="Tran M.T."/>
            <person name="Wright A."/>
            <person name="Seuylemezian A."/>
            <person name="Eisen J."/>
            <person name="Coil D."/>
        </authorList>
    </citation>
    <scope>NUCLEOTIDE SEQUENCE</scope>
    <source>
        <strain evidence="1">FAIRING 10M-2.2</strain>
    </source>
</reference>
<dbReference type="EMBL" id="JAMBOP010000023">
    <property type="protein sequence ID" value="MCM3737421.1"/>
    <property type="molecule type" value="Genomic_DNA"/>
</dbReference>
<name>A0ACC6AAA7_9BACI</name>
<evidence type="ECO:0000313" key="1">
    <source>
        <dbReference type="EMBL" id="MCM3737421.1"/>
    </source>
</evidence>
<accession>A0ACC6AAA7</accession>
<gene>
    <name evidence="1" type="ORF">M3215_16850</name>
</gene>
<proteinExistence type="predicted"/>
<organism evidence="1 2">
    <name type="scientific">Bacillus cytotoxicus</name>
    <dbReference type="NCBI Taxonomy" id="580165"/>
    <lineage>
        <taxon>Bacteria</taxon>
        <taxon>Bacillati</taxon>
        <taxon>Bacillota</taxon>
        <taxon>Bacilli</taxon>
        <taxon>Bacillales</taxon>
        <taxon>Bacillaceae</taxon>
        <taxon>Bacillus</taxon>
        <taxon>Bacillus cereus group</taxon>
    </lineage>
</organism>
<comment type="caution">
    <text evidence="1">The sequence shown here is derived from an EMBL/GenBank/DDBJ whole genome shotgun (WGS) entry which is preliminary data.</text>
</comment>
<protein>
    <submittedName>
        <fullName evidence="1">Enoyl-CoA hydratase/isomerase family protein</fullName>
    </submittedName>
</protein>
<keyword evidence="2" id="KW-1185">Reference proteome</keyword>
<dbReference type="Proteomes" id="UP001202289">
    <property type="component" value="Unassembled WGS sequence"/>
</dbReference>
<evidence type="ECO:0000313" key="2">
    <source>
        <dbReference type="Proteomes" id="UP001202289"/>
    </source>
</evidence>